<evidence type="ECO:0000256" key="3">
    <source>
        <dbReference type="ARBA" id="ARBA00022475"/>
    </source>
</evidence>
<dbReference type="PIRSF" id="PIRSF039085">
    <property type="entry name" value="ABC_ATPase_HisP"/>
    <property type="match status" value="1"/>
</dbReference>
<dbReference type="InterPro" id="IPR030679">
    <property type="entry name" value="ABC_ATPase_HisP-typ"/>
</dbReference>
<keyword evidence="5 8" id="KW-0067">ATP-binding</keyword>
<organism evidence="8 9">
    <name type="scientific">Kineothrix alysoides</name>
    <dbReference type="NCBI Taxonomy" id="1469948"/>
    <lineage>
        <taxon>Bacteria</taxon>
        <taxon>Bacillati</taxon>
        <taxon>Bacillota</taxon>
        <taxon>Clostridia</taxon>
        <taxon>Lachnospirales</taxon>
        <taxon>Lachnospiraceae</taxon>
        <taxon>Kineothrix</taxon>
    </lineage>
</organism>
<accession>A0A4R1R199</accession>
<protein>
    <submittedName>
        <fullName evidence="8">Amino acid ABC transporter ATP-binding protein (PAAT family)</fullName>
    </submittedName>
</protein>
<dbReference type="PROSITE" id="PS00211">
    <property type="entry name" value="ABC_TRANSPORTER_1"/>
    <property type="match status" value="1"/>
</dbReference>
<dbReference type="EMBL" id="SLUO01000005">
    <property type="protein sequence ID" value="TCL59084.1"/>
    <property type="molecule type" value="Genomic_DNA"/>
</dbReference>
<name>A0A4R1R199_9FIRM</name>
<dbReference type="PROSITE" id="PS50893">
    <property type="entry name" value="ABC_TRANSPORTER_2"/>
    <property type="match status" value="1"/>
</dbReference>
<dbReference type="STRING" id="1469948.GCA_000732725_01965"/>
<evidence type="ECO:0000313" key="9">
    <source>
        <dbReference type="Proteomes" id="UP000295718"/>
    </source>
</evidence>
<sequence length="254" mass="28400">MSLVEIRGLSKCFGSNIVLNNVDLSINKGDVVAIIGPSGTGKSTLLRSINLLEKPEQGTITINNKEISFTTKSSKEKLELRKNTEMVFQQFNLFKNRTALENVMEGLMTVKKLKKKEAKEIALKHLEKVGMSDRLSHYPRHLSGGQQQRVAIARALAMEPELLLMDEPTSALDPELVSEVLVTIKKAAQEGNTILLVTHEMNFVKNVATRIIFLENGKIVADGTPKEIFESPKSDRLKDFLVKIHMLENVEYSI</sequence>
<dbReference type="PANTHER" id="PTHR43166:SF35">
    <property type="entry name" value="L-CYSTINE IMPORT ATP-BINDING PROTEIN TCYN"/>
    <property type="match status" value="1"/>
</dbReference>
<dbReference type="InterPro" id="IPR003439">
    <property type="entry name" value="ABC_transporter-like_ATP-bd"/>
</dbReference>
<dbReference type="InterPro" id="IPR003593">
    <property type="entry name" value="AAA+_ATPase"/>
</dbReference>
<dbReference type="AlphaFoldDB" id="A0A4R1R199"/>
<keyword evidence="3" id="KW-1003">Cell membrane</keyword>
<keyword evidence="6" id="KW-0472">Membrane</keyword>
<keyword evidence="9" id="KW-1185">Reference proteome</keyword>
<evidence type="ECO:0000256" key="2">
    <source>
        <dbReference type="ARBA" id="ARBA00022448"/>
    </source>
</evidence>
<feature type="domain" description="ABC transporter" evidence="7">
    <location>
        <begin position="4"/>
        <end position="241"/>
    </location>
</feature>
<dbReference type="InterPro" id="IPR027417">
    <property type="entry name" value="P-loop_NTPase"/>
</dbReference>
<gene>
    <name evidence="8" type="ORF">EDD76_105261</name>
</gene>
<evidence type="ECO:0000256" key="1">
    <source>
        <dbReference type="ARBA" id="ARBA00004202"/>
    </source>
</evidence>
<keyword evidence="2" id="KW-0813">Transport</keyword>
<dbReference type="InterPro" id="IPR017871">
    <property type="entry name" value="ABC_transporter-like_CS"/>
</dbReference>
<dbReference type="GO" id="GO:0015424">
    <property type="term" value="F:ABC-type amino acid transporter activity"/>
    <property type="evidence" value="ECO:0007669"/>
    <property type="project" value="InterPro"/>
</dbReference>
<evidence type="ECO:0000256" key="5">
    <source>
        <dbReference type="ARBA" id="ARBA00022840"/>
    </source>
</evidence>
<dbReference type="GO" id="GO:0005524">
    <property type="term" value="F:ATP binding"/>
    <property type="evidence" value="ECO:0007669"/>
    <property type="project" value="UniProtKB-KW"/>
</dbReference>
<evidence type="ECO:0000259" key="7">
    <source>
        <dbReference type="PROSITE" id="PS50893"/>
    </source>
</evidence>
<proteinExistence type="predicted"/>
<dbReference type="Pfam" id="PF00005">
    <property type="entry name" value="ABC_tran"/>
    <property type="match status" value="1"/>
</dbReference>
<evidence type="ECO:0000256" key="6">
    <source>
        <dbReference type="ARBA" id="ARBA00023136"/>
    </source>
</evidence>
<comment type="subcellular location">
    <subcellularLocation>
        <location evidence="1">Cell membrane</location>
        <topology evidence="1">Peripheral membrane protein</topology>
    </subcellularLocation>
</comment>
<keyword evidence="4" id="KW-0547">Nucleotide-binding</keyword>
<dbReference type="SUPFAM" id="SSF52540">
    <property type="entry name" value="P-loop containing nucleoside triphosphate hydrolases"/>
    <property type="match status" value="1"/>
</dbReference>
<dbReference type="GO" id="GO:0016887">
    <property type="term" value="F:ATP hydrolysis activity"/>
    <property type="evidence" value="ECO:0007669"/>
    <property type="project" value="InterPro"/>
</dbReference>
<evidence type="ECO:0000313" key="8">
    <source>
        <dbReference type="EMBL" id="TCL59084.1"/>
    </source>
</evidence>
<dbReference type="PANTHER" id="PTHR43166">
    <property type="entry name" value="AMINO ACID IMPORT ATP-BINDING PROTEIN"/>
    <property type="match status" value="1"/>
</dbReference>
<dbReference type="Proteomes" id="UP000295718">
    <property type="component" value="Unassembled WGS sequence"/>
</dbReference>
<evidence type="ECO:0000256" key="4">
    <source>
        <dbReference type="ARBA" id="ARBA00022741"/>
    </source>
</evidence>
<reference evidence="8 9" key="1">
    <citation type="submission" date="2019-03" db="EMBL/GenBank/DDBJ databases">
        <title>Genomic Encyclopedia of Type Strains, Phase IV (KMG-IV): sequencing the most valuable type-strain genomes for metagenomic binning, comparative biology and taxonomic classification.</title>
        <authorList>
            <person name="Goeker M."/>
        </authorList>
    </citation>
    <scope>NUCLEOTIDE SEQUENCE [LARGE SCALE GENOMIC DNA]</scope>
    <source>
        <strain evidence="8 9">DSM 100556</strain>
    </source>
</reference>
<dbReference type="Gene3D" id="3.40.50.300">
    <property type="entry name" value="P-loop containing nucleotide triphosphate hydrolases"/>
    <property type="match status" value="1"/>
</dbReference>
<dbReference type="GO" id="GO:0005886">
    <property type="term" value="C:plasma membrane"/>
    <property type="evidence" value="ECO:0007669"/>
    <property type="project" value="UniProtKB-SubCell"/>
</dbReference>
<dbReference type="InterPro" id="IPR050086">
    <property type="entry name" value="MetN_ABC_transporter-like"/>
</dbReference>
<comment type="caution">
    <text evidence="8">The sequence shown here is derived from an EMBL/GenBank/DDBJ whole genome shotgun (WGS) entry which is preliminary data.</text>
</comment>
<dbReference type="SMART" id="SM00382">
    <property type="entry name" value="AAA"/>
    <property type="match status" value="1"/>
</dbReference>